<reference evidence="1 2" key="2">
    <citation type="journal article" date="2018" name="Plant J.">
        <title>The Physcomitrella patens chromosome-scale assembly reveals moss genome structure and evolution.</title>
        <authorList>
            <person name="Lang D."/>
            <person name="Ullrich K.K."/>
            <person name="Murat F."/>
            <person name="Fuchs J."/>
            <person name="Jenkins J."/>
            <person name="Haas F.B."/>
            <person name="Piednoel M."/>
            <person name="Gundlach H."/>
            <person name="Van Bel M."/>
            <person name="Meyberg R."/>
            <person name="Vives C."/>
            <person name="Morata J."/>
            <person name="Symeonidi A."/>
            <person name="Hiss M."/>
            <person name="Muchero W."/>
            <person name="Kamisugi Y."/>
            <person name="Saleh O."/>
            <person name="Blanc G."/>
            <person name="Decker E.L."/>
            <person name="van Gessel N."/>
            <person name="Grimwood J."/>
            <person name="Hayes R.D."/>
            <person name="Graham S.W."/>
            <person name="Gunter L.E."/>
            <person name="McDaniel S.F."/>
            <person name="Hoernstein S.N.W."/>
            <person name="Larsson A."/>
            <person name="Li F.W."/>
            <person name="Perroud P.F."/>
            <person name="Phillips J."/>
            <person name="Ranjan P."/>
            <person name="Rokshar D.S."/>
            <person name="Rothfels C.J."/>
            <person name="Schneider L."/>
            <person name="Shu S."/>
            <person name="Stevenson D.W."/>
            <person name="Thummler F."/>
            <person name="Tillich M."/>
            <person name="Villarreal Aguilar J.C."/>
            <person name="Widiez T."/>
            <person name="Wong G.K."/>
            <person name="Wymore A."/>
            <person name="Zhang Y."/>
            <person name="Zimmer A.D."/>
            <person name="Quatrano R.S."/>
            <person name="Mayer K.F.X."/>
            <person name="Goodstein D."/>
            <person name="Casacuberta J.M."/>
            <person name="Vandepoele K."/>
            <person name="Reski R."/>
            <person name="Cuming A.C."/>
            <person name="Tuskan G.A."/>
            <person name="Maumus F."/>
            <person name="Salse J."/>
            <person name="Schmutz J."/>
            <person name="Rensing S.A."/>
        </authorList>
    </citation>
    <scope>NUCLEOTIDE SEQUENCE [LARGE SCALE GENOMIC DNA]</scope>
    <source>
        <strain evidence="1 2">cv. Gransden 2004</strain>
    </source>
</reference>
<dbReference type="AlphaFoldDB" id="A0A7I4E7B6"/>
<dbReference type="Gramene" id="Pp3c7_26060V3.2">
    <property type="protein sequence ID" value="Pp3c7_26060V3.2"/>
    <property type="gene ID" value="Pp3c7_26060"/>
</dbReference>
<dbReference type="EnsemblPlants" id="Pp3c7_26060V3.2">
    <property type="protein sequence ID" value="Pp3c7_26060V3.2"/>
    <property type="gene ID" value="Pp3c7_26060"/>
</dbReference>
<reference evidence="1" key="3">
    <citation type="submission" date="2020-12" db="UniProtKB">
        <authorList>
            <consortium name="EnsemblPlants"/>
        </authorList>
    </citation>
    <scope>IDENTIFICATION</scope>
</reference>
<organism evidence="1 2">
    <name type="scientific">Physcomitrium patens</name>
    <name type="common">Spreading-leaved earth moss</name>
    <name type="synonym">Physcomitrella patens</name>
    <dbReference type="NCBI Taxonomy" id="3218"/>
    <lineage>
        <taxon>Eukaryota</taxon>
        <taxon>Viridiplantae</taxon>
        <taxon>Streptophyta</taxon>
        <taxon>Embryophyta</taxon>
        <taxon>Bryophyta</taxon>
        <taxon>Bryophytina</taxon>
        <taxon>Bryopsida</taxon>
        <taxon>Funariidae</taxon>
        <taxon>Funariales</taxon>
        <taxon>Funariaceae</taxon>
        <taxon>Physcomitrium</taxon>
    </lineage>
</organism>
<reference evidence="1 2" key="1">
    <citation type="journal article" date="2008" name="Science">
        <title>The Physcomitrella genome reveals evolutionary insights into the conquest of land by plants.</title>
        <authorList>
            <person name="Rensing S."/>
            <person name="Lang D."/>
            <person name="Zimmer A."/>
            <person name="Terry A."/>
            <person name="Salamov A."/>
            <person name="Shapiro H."/>
            <person name="Nishiyama T."/>
            <person name="Perroud P.-F."/>
            <person name="Lindquist E."/>
            <person name="Kamisugi Y."/>
            <person name="Tanahashi T."/>
            <person name="Sakakibara K."/>
            <person name="Fujita T."/>
            <person name="Oishi K."/>
            <person name="Shin-I T."/>
            <person name="Kuroki Y."/>
            <person name="Toyoda A."/>
            <person name="Suzuki Y."/>
            <person name="Hashimoto A."/>
            <person name="Yamaguchi K."/>
            <person name="Sugano A."/>
            <person name="Kohara Y."/>
            <person name="Fujiyama A."/>
            <person name="Anterola A."/>
            <person name="Aoki S."/>
            <person name="Ashton N."/>
            <person name="Barbazuk W.B."/>
            <person name="Barker E."/>
            <person name="Bennetzen J."/>
            <person name="Bezanilla M."/>
            <person name="Blankenship R."/>
            <person name="Cho S.H."/>
            <person name="Dutcher S."/>
            <person name="Estelle M."/>
            <person name="Fawcett J.A."/>
            <person name="Gundlach H."/>
            <person name="Hanada K."/>
            <person name="Heyl A."/>
            <person name="Hicks K.A."/>
            <person name="Hugh J."/>
            <person name="Lohr M."/>
            <person name="Mayer K."/>
            <person name="Melkozernov A."/>
            <person name="Murata T."/>
            <person name="Nelson D."/>
            <person name="Pils B."/>
            <person name="Prigge M."/>
            <person name="Reiss B."/>
            <person name="Renner T."/>
            <person name="Rombauts S."/>
            <person name="Rushton P."/>
            <person name="Sanderfoot A."/>
            <person name="Schween G."/>
            <person name="Shiu S.-H."/>
            <person name="Stueber K."/>
            <person name="Theodoulou F.L."/>
            <person name="Tu H."/>
            <person name="Van de Peer Y."/>
            <person name="Verrier P.J."/>
            <person name="Waters E."/>
            <person name="Wood A."/>
            <person name="Yang L."/>
            <person name="Cove D."/>
            <person name="Cuming A."/>
            <person name="Hasebe M."/>
            <person name="Lucas S."/>
            <person name="Mishler D.B."/>
            <person name="Reski R."/>
            <person name="Grigoriev I."/>
            <person name="Quatrano R.S."/>
            <person name="Boore J.L."/>
        </authorList>
    </citation>
    <scope>NUCLEOTIDE SEQUENCE [LARGE SCALE GENOMIC DNA]</scope>
    <source>
        <strain evidence="1 2">cv. Gransden 2004</strain>
    </source>
</reference>
<dbReference type="Proteomes" id="UP000006727">
    <property type="component" value="Chromosome 7"/>
</dbReference>
<sequence length="67" mass="7558">MLEKDVKALNTSLQGFAHYCFIIGINSIHLKGKYFKIFLLEINIDINGGSVLVAFVITNAKIDINWM</sequence>
<proteinExistence type="predicted"/>
<dbReference type="InParanoid" id="A0A7I4E7B6"/>
<name>A0A7I4E7B6_PHYPA</name>
<dbReference type="EMBL" id="ABEU02000007">
    <property type="status" value="NOT_ANNOTATED_CDS"/>
    <property type="molecule type" value="Genomic_DNA"/>
</dbReference>
<accession>A0A7I4E7B6</accession>
<protein>
    <submittedName>
        <fullName evidence="1">Uncharacterized protein</fullName>
    </submittedName>
</protein>
<evidence type="ECO:0000313" key="2">
    <source>
        <dbReference type="Proteomes" id="UP000006727"/>
    </source>
</evidence>
<evidence type="ECO:0000313" key="1">
    <source>
        <dbReference type="EnsemblPlants" id="Pp3c7_26060V3.2"/>
    </source>
</evidence>
<keyword evidence="2" id="KW-1185">Reference proteome</keyword>